<dbReference type="InterPro" id="IPR051400">
    <property type="entry name" value="HAD-like_hydrolase"/>
</dbReference>
<dbReference type="Pfam" id="PF00702">
    <property type="entry name" value="Hydrolase"/>
    <property type="match status" value="1"/>
</dbReference>
<dbReference type="PANTHER" id="PTHR46470:SF2">
    <property type="entry name" value="GLYCERALDEHYDE 3-PHOSPHATE PHOSPHATASE"/>
    <property type="match status" value="1"/>
</dbReference>
<dbReference type="AlphaFoldDB" id="A0A8J8SI86"/>
<dbReference type="RefSeq" id="WP_212694888.1">
    <property type="nucleotide sequence ID" value="NZ_CP058649.1"/>
</dbReference>
<dbReference type="SFLD" id="SFLDG01129">
    <property type="entry name" value="C1.5:_HAD__Beta-PGM__Phosphata"/>
    <property type="match status" value="1"/>
</dbReference>
<sequence>MMDIPKMIIFDYGQTLVDEKPYDILKGTEAVLLHAVENPDNVSAEEICVLSTKLFGEIVKHRDLSVLEAHNHSFQNYLYDYFGIVFTISSLEIERIFEGAASTGEPTKNIGGFLQLLSRKGIRTGVISNMSFSGSMLTERINRYMPSHAFEFIISSSEYVFRKPHKRIFELALRKAKLEPHHVWYCGDHAICDIDGAANCGIFPIWYKGAFEEKNTHVPTISDYLEVNDWHELITLIEKNK</sequence>
<evidence type="ECO:0000256" key="4">
    <source>
        <dbReference type="ARBA" id="ARBA00022842"/>
    </source>
</evidence>
<dbReference type="GO" id="GO:0046872">
    <property type="term" value="F:metal ion binding"/>
    <property type="evidence" value="ECO:0007669"/>
    <property type="project" value="UniProtKB-KW"/>
</dbReference>
<protein>
    <submittedName>
        <fullName evidence="5">HAD family hydrolase</fullName>
    </submittedName>
</protein>
<keyword evidence="2" id="KW-0479">Metal-binding</keyword>
<evidence type="ECO:0000313" key="6">
    <source>
        <dbReference type="Proteomes" id="UP000683246"/>
    </source>
</evidence>
<dbReference type="InterPro" id="IPR023198">
    <property type="entry name" value="PGP-like_dom2"/>
</dbReference>
<keyword evidence="3 5" id="KW-0378">Hydrolase</keyword>
<gene>
    <name evidence="5" type="ORF">HZI73_18695</name>
</gene>
<evidence type="ECO:0000256" key="3">
    <source>
        <dbReference type="ARBA" id="ARBA00022801"/>
    </source>
</evidence>
<dbReference type="GO" id="GO:0044281">
    <property type="term" value="P:small molecule metabolic process"/>
    <property type="evidence" value="ECO:0007669"/>
    <property type="project" value="UniProtKB-ARBA"/>
</dbReference>
<comment type="cofactor">
    <cofactor evidence="1">
        <name>Mg(2+)</name>
        <dbReference type="ChEBI" id="CHEBI:18420"/>
    </cofactor>
</comment>
<name>A0A8J8SI86_9FIRM</name>
<keyword evidence="4" id="KW-0460">Magnesium</keyword>
<reference evidence="5" key="1">
    <citation type="submission" date="2020-07" db="EMBL/GenBank/DDBJ databases">
        <title>Vallitalea pronyensis genome.</title>
        <authorList>
            <person name="Postec A."/>
        </authorList>
    </citation>
    <scope>NUCLEOTIDE SEQUENCE</scope>
    <source>
        <strain evidence="5">FatNI3</strain>
    </source>
</reference>
<keyword evidence="6" id="KW-1185">Reference proteome</keyword>
<accession>A0A8J8SI86</accession>
<dbReference type="PRINTS" id="PR00413">
    <property type="entry name" value="HADHALOGNASE"/>
</dbReference>
<proteinExistence type="predicted"/>
<dbReference type="InterPro" id="IPR006439">
    <property type="entry name" value="HAD-SF_hydro_IA"/>
</dbReference>
<dbReference type="InterPro" id="IPR023214">
    <property type="entry name" value="HAD_sf"/>
</dbReference>
<organism evidence="5 6">
    <name type="scientific">Vallitalea pronyensis</name>
    <dbReference type="NCBI Taxonomy" id="1348613"/>
    <lineage>
        <taxon>Bacteria</taxon>
        <taxon>Bacillati</taxon>
        <taxon>Bacillota</taxon>
        <taxon>Clostridia</taxon>
        <taxon>Lachnospirales</taxon>
        <taxon>Vallitaleaceae</taxon>
        <taxon>Vallitalea</taxon>
    </lineage>
</organism>
<dbReference type="EMBL" id="CP058649">
    <property type="protein sequence ID" value="QUI24194.1"/>
    <property type="molecule type" value="Genomic_DNA"/>
</dbReference>
<evidence type="ECO:0000256" key="2">
    <source>
        <dbReference type="ARBA" id="ARBA00022723"/>
    </source>
</evidence>
<dbReference type="Gene3D" id="3.40.50.1000">
    <property type="entry name" value="HAD superfamily/HAD-like"/>
    <property type="match status" value="1"/>
</dbReference>
<dbReference type="GO" id="GO:0016791">
    <property type="term" value="F:phosphatase activity"/>
    <property type="evidence" value="ECO:0007669"/>
    <property type="project" value="TreeGrafter"/>
</dbReference>
<dbReference type="SFLD" id="SFLDS00003">
    <property type="entry name" value="Haloacid_Dehalogenase"/>
    <property type="match status" value="1"/>
</dbReference>
<dbReference type="PANTHER" id="PTHR46470">
    <property type="entry name" value="N-ACYLNEURAMINATE-9-PHOSPHATASE"/>
    <property type="match status" value="1"/>
</dbReference>
<evidence type="ECO:0000256" key="1">
    <source>
        <dbReference type="ARBA" id="ARBA00001946"/>
    </source>
</evidence>
<dbReference type="SUPFAM" id="SSF56784">
    <property type="entry name" value="HAD-like"/>
    <property type="match status" value="1"/>
</dbReference>
<dbReference type="Gene3D" id="1.10.150.240">
    <property type="entry name" value="Putative phosphatase, domain 2"/>
    <property type="match status" value="1"/>
</dbReference>
<dbReference type="InterPro" id="IPR036412">
    <property type="entry name" value="HAD-like_sf"/>
</dbReference>
<dbReference type="NCBIfam" id="TIGR01549">
    <property type="entry name" value="HAD-SF-IA-v1"/>
    <property type="match status" value="1"/>
</dbReference>
<dbReference type="KEGG" id="vpy:HZI73_18695"/>
<dbReference type="Proteomes" id="UP000683246">
    <property type="component" value="Chromosome"/>
</dbReference>
<evidence type="ECO:0000313" key="5">
    <source>
        <dbReference type="EMBL" id="QUI24194.1"/>
    </source>
</evidence>